<evidence type="ECO:0000313" key="3">
    <source>
        <dbReference type="Proteomes" id="UP000594262"/>
    </source>
</evidence>
<feature type="compositionally biased region" description="Basic residues" evidence="1">
    <location>
        <begin position="788"/>
        <end position="797"/>
    </location>
</feature>
<dbReference type="SUPFAM" id="SSF52540">
    <property type="entry name" value="P-loop containing nucleoside triphosphate hydrolases"/>
    <property type="match status" value="1"/>
</dbReference>
<feature type="compositionally biased region" description="Acidic residues" evidence="1">
    <location>
        <begin position="470"/>
        <end position="486"/>
    </location>
</feature>
<proteinExistence type="predicted"/>
<feature type="compositionally biased region" description="Basic and acidic residues" evidence="1">
    <location>
        <begin position="704"/>
        <end position="717"/>
    </location>
</feature>
<protein>
    <recommendedName>
        <fullName evidence="4">Rab-like protein 6</fullName>
    </recommendedName>
</protein>
<feature type="region of interest" description="Disordered" evidence="1">
    <location>
        <begin position="547"/>
        <end position="566"/>
    </location>
</feature>
<dbReference type="Pfam" id="PF08477">
    <property type="entry name" value="Roc"/>
    <property type="match status" value="1"/>
</dbReference>
<sequence length="810" mass="90026">MLNAWRKFTKKQDEKPVFPMGVAPVDQNMQRKYAKGVQYNMKLIIKGDRNTGKSVLLQRLSGNKFKEDYIPTQEIQVANVNWNYQGNGDVVKTEVWDIVDKSKKKRTPSGSLKITNDDTESEVKESNPIDGIALDAEFIDVYKGTHGVFLTLDMTKAWTWQYVQRELTKIPLHIPVLILANFRDMGDHRVVEADEILAYIEHLDRPSGSAEVYFTESSMKDSFGLQYVHNFLNMPFLMLQRETLMRQLEANTLEIDDVRERLSFNASSEQQNYDLFKEMLTDKVTLPQAIEADTVATNNSSPSTPSVETPPLQPKEQPQPSSTTPQQPSQPPVVVAAPEPALIEQQQQAKETPQTTSKFQAFTKLFSSKTAPVKEEPTLDISDLNVVPVEDFNPGELDHGFLDTATASTNNTSKQVNRKPKKLDSDDDNDGGNPMVAAYEDFGDSDSDAERPSNNGVAPVDDQGIQPINDESEDDFEDFSSDEEEEAKSKVKVKKISGEENGSSSIMEQIKNKKKLEKQRREEEAIQKTLEQEVVVSTKELDLNDKDYATLDSDVEDDKTEGQDNVDMVVQPVISTPPETPDLSSASRPSTTKVEKAVVVPSVPADVDESDEDDGTEANSFVIAGDVDVDESWMNHSSSDDDDDDVEDQPTPVVIADDIVPDSSTTPIENGTTKTQDNSINFNVDDLEMFMTDQMSKTLPTPVQEKEPSTKSTDSEKPKKKKKKKTSVTADMTPSDPVTATEKKKKKKTKVKVEENGEGGGEPTPTKSKTKKSKKVEGADGNTETSTKKKKSSKKKTSTPENELDAFFAS</sequence>
<feature type="region of interest" description="Disordered" evidence="1">
    <location>
        <begin position="398"/>
        <end position="522"/>
    </location>
</feature>
<dbReference type="SMART" id="SM00175">
    <property type="entry name" value="RAB"/>
    <property type="match status" value="1"/>
</dbReference>
<dbReference type="GO" id="GO:0005829">
    <property type="term" value="C:cytosol"/>
    <property type="evidence" value="ECO:0007669"/>
    <property type="project" value="TreeGrafter"/>
</dbReference>
<feature type="compositionally biased region" description="Polar residues" evidence="1">
    <location>
        <begin position="662"/>
        <end position="682"/>
    </location>
</feature>
<feature type="compositionally biased region" description="Polar residues" evidence="1">
    <location>
        <begin position="405"/>
        <end position="415"/>
    </location>
</feature>
<dbReference type="InterPro" id="IPR040385">
    <property type="entry name" value="RABL6"/>
</dbReference>
<evidence type="ECO:0000313" key="2">
    <source>
        <dbReference type="EnsemblMetazoa" id="CLYHEMP005909.1"/>
    </source>
</evidence>
<feature type="region of interest" description="Disordered" evidence="1">
    <location>
        <begin position="573"/>
        <end position="810"/>
    </location>
</feature>
<reference evidence="2" key="1">
    <citation type="submission" date="2021-01" db="UniProtKB">
        <authorList>
            <consortium name="EnsemblMetazoa"/>
        </authorList>
    </citation>
    <scope>IDENTIFICATION</scope>
</reference>
<dbReference type="EnsemblMetazoa" id="CLYHEMT005909.1">
    <property type="protein sequence ID" value="CLYHEMP005909.1"/>
    <property type="gene ID" value="CLYHEMG005909"/>
</dbReference>
<dbReference type="Gene3D" id="3.40.50.300">
    <property type="entry name" value="P-loop containing nucleotide triphosphate hydrolases"/>
    <property type="match status" value="1"/>
</dbReference>
<dbReference type="OrthoDB" id="207081at2759"/>
<dbReference type="PROSITE" id="PS51419">
    <property type="entry name" value="RAB"/>
    <property type="match status" value="1"/>
</dbReference>
<dbReference type="PANTHER" id="PTHR14932">
    <property type="entry name" value="RAS GTPASE-RELATED"/>
    <property type="match status" value="1"/>
</dbReference>
<keyword evidence="3" id="KW-1185">Reference proteome</keyword>
<evidence type="ECO:0000256" key="1">
    <source>
        <dbReference type="SAM" id="MobiDB-lite"/>
    </source>
</evidence>
<evidence type="ECO:0008006" key="4">
    <source>
        <dbReference type="Google" id="ProtNLM"/>
    </source>
</evidence>
<dbReference type="Proteomes" id="UP000594262">
    <property type="component" value="Unplaced"/>
</dbReference>
<dbReference type="GO" id="GO:0005634">
    <property type="term" value="C:nucleus"/>
    <property type="evidence" value="ECO:0007669"/>
    <property type="project" value="TreeGrafter"/>
</dbReference>
<feature type="compositionally biased region" description="Polar residues" evidence="1">
    <location>
        <begin position="582"/>
        <end position="592"/>
    </location>
</feature>
<dbReference type="GO" id="GO:0005525">
    <property type="term" value="F:GTP binding"/>
    <property type="evidence" value="ECO:0007669"/>
    <property type="project" value="InterPro"/>
</dbReference>
<feature type="compositionally biased region" description="Acidic residues" evidence="1">
    <location>
        <begin position="606"/>
        <end position="616"/>
    </location>
</feature>
<accession>A0A7M5U3U3</accession>
<organism evidence="2 3">
    <name type="scientific">Clytia hemisphaerica</name>
    <dbReference type="NCBI Taxonomy" id="252671"/>
    <lineage>
        <taxon>Eukaryota</taxon>
        <taxon>Metazoa</taxon>
        <taxon>Cnidaria</taxon>
        <taxon>Hydrozoa</taxon>
        <taxon>Hydroidolina</taxon>
        <taxon>Leptothecata</taxon>
        <taxon>Obeliida</taxon>
        <taxon>Clytiidae</taxon>
        <taxon>Clytia</taxon>
    </lineage>
</organism>
<dbReference type="InterPro" id="IPR027417">
    <property type="entry name" value="P-loop_NTPase"/>
</dbReference>
<dbReference type="PANTHER" id="PTHR14932:SF1">
    <property type="entry name" value="RAB-LIKE PROTEIN 6"/>
    <property type="match status" value="1"/>
</dbReference>
<feature type="region of interest" description="Disordered" evidence="1">
    <location>
        <begin position="294"/>
        <end position="334"/>
    </location>
</feature>
<name>A0A7M5U3U3_9CNID</name>
<dbReference type="AlphaFoldDB" id="A0A7M5U3U3"/>